<gene>
    <name evidence="3" type="ORF">Tco_0728431</name>
</gene>
<protein>
    <submittedName>
        <fullName evidence="3">Uncharacterized protein</fullName>
    </submittedName>
</protein>
<feature type="compositionally biased region" description="Polar residues" evidence="2">
    <location>
        <begin position="11"/>
        <end position="23"/>
    </location>
</feature>
<feature type="region of interest" description="Disordered" evidence="2">
    <location>
        <begin position="45"/>
        <end position="114"/>
    </location>
</feature>
<evidence type="ECO:0000313" key="4">
    <source>
        <dbReference type="Proteomes" id="UP001151760"/>
    </source>
</evidence>
<accession>A0ABQ4YNI8</accession>
<evidence type="ECO:0000256" key="2">
    <source>
        <dbReference type="SAM" id="MobiDB-lite"/>
    </source>
</evidence>
<dbReference type="Proteomes" id="UP001151760">
    <property type="component" value="Unassembled WGS sequence"/>
</dbReference>
<evidence type="ECO:0000256" key="1">
    <source>
        <dbReference type="SAM" id="Coils"/>
    </source>
</evidence>
<feature type="coiled-coil region" evidence="1">
    <location>
        <begin position="221"/>
        <end position="255"/>
    </location>
</feature>
<comment type="caution">
    <text evidence="3">The sequence shown here is derived from an EMBL/GenBank/DDBJ whole genome shotgun (WGS) entry which is preliminary data.</text>
</comment>
<reference evidence="3" key="1">
    <citation type="journal article" date="2022" name="Int. J. Mol. Sci.">
        <title>Draft Genome of Tanacetum Coccineum: Genomic Comparison of Closely Related Tanacetum-Family Plants.</title>
        <authorList>
            <person name="Yamashiro T."/>
            <person name="Shiraishi A."/>
            <person name="Nakayama K."/>
            <person name="Satake H."/>
        </authorList>
    </citation>
    <scope>NUCLEOTIDE SEQUENCE</scope>
</reference>
<proteinExistence type="predicted"/>
<keyword evidence="4" id="KW-1185">Reference proteome</keyword>
<keyword evidence="1" id="KW-0175">Coiled coil</keyword>
<feature type="compositionally biased region" description="Acidic residues" evidence="2">
    <location>
        <begin position="66"/>
        <end position="84"/>
    </location>
</feature>
<name>A0ABQ4YNI8_9ASTR</name>
<feature type="region of interest" description="Disordered" evidence="2">
    <location>
        <begin position="1"/>
        <end position="30"/>
    </location>
</feature>
<sequence>MSTPAHFDSDIFSQTVGAQSSRVPTPLTGDPYVAVRQTHLVDMDTESGPVEDIRETEAHTPATVDIESELEDAPLETEEFEASELSETRITSSNSSASSDFTAPLSPDHPLTQSMSAQHSRGQLLCPPHSFRKSYTDPLAETPNHHHRSTTLPIWKRKEEDESTLRVYEDEFLKVGAQLELHGSILYDHTHRLDDTYYMLCLSVMTETYELKLGLSGRDEILFAERENHDLRMQIAEERRERLELTDRVARMERRQESRGE</sequence>
<reference evidence="3" key="2">
    <citation type="submission" date="2022-01" db="EMBL/GenBank/DDBJ databases">
        <authorList>
            <person name="Yamashiro T."/>
            <person name="Shiraishi A."/>
            <person name="Satake H."/>
            <person name="Nakayama K."/>
        </authorList>
    </citation>
    <scope>NUCLEOTIDE SEQUENCE</scope>
</reference>
<dbReference type="EMBL" id="BQNB010010532">
    <property type="protein sequence ID" value="GJS78550.1"/>
    <property type="molecule type" value="Genomic_DNA"/>
</dbReference>
<organism evidence="3 4">
    <name type="scientific">Tanacetum coccineum</name>
    <dbReference type="NCBI Taxonomy" id="301880"/>
    <lineage>
        <taxon>Eukaryota</taxon>
        <taxon>Viridiplantae</taxon>
        <taxon>Streptophyta</taxon>
        <taxon>Embryophyta</taxon>
        <taxon>Tracheophyta</taxon>
        <taxon>Spermatophyta</taxon>
        <taxon>Magnoliopsida</taxon>
        <taxon>eudicotyledons</taxon>
        <taxon>Gunneridae</taxon>
        <taxon>Pentapetalae</taxon>
        <taxon>asterids</taxon>
        <taxon>campanulids</taxon>
        <taxon>Asterales</taxon>
        <taxon>Asteraceae</taxon>
        <taxon>Asteroideae</taxon>
        <taxon>Anthemideae</taxon>
        <taxon>Anthemidinae</taxon>
        <taxon>Tanacetum</taxon>
    </lineage>
</organism>
<evidence type="ECO:0000313" key="3">
    <source>
        <dbReference type="EMBL" id="GJS78550.1"/>
    </source>
</evidence>